<evidence type="ECO:0000313" key="10">
    <source>
        <dbReference type="Proteomes" id="UP000265431"/>
    </source>
</evidence>
<evidence type="ECO:0000313" key="9">
    <source>
        <dbReference type="EMBL" id="RIJ21298.1"/>
    </source>
</evidence>
<dbReference type="OrthoDB" id="9812991at2"/>
<dbReference type="SMART" id="SM00244">
    <property type="entry name" value="PHB"/>
    <property type="match status" value="1"/>
</dbReference>
<comment type="subcellular location">
    <subcellularLocation>
        <location evidence="1">Membrane</location>
        <topology evidence="1">Single-pass membrane protein</topology>
    </subcellularLocation>
</comment>
<evidence type="ECO:0000256" key="1">
    <source>
        <dbReference type="ARBA" id="ARBA00004167"/>
    </source>
</evidence>
<protein>
    <recommendedName>
        <fullName evidence="6">Protein HflC</fullName>
    </recommendedName>
</protein>
<reference evidence="9 10" key="1">
    <citation type="submission" date="2018-08" db="EMBL/GenBank/DDBJ databases">
        <title>Henriciella mobilis sp. nov., isolated from seawater.</title>
        <authorList>
            <person name="Cheng H."/>
            <person name="Wu Y.-H."/>
            <person name="Xu X.-W."/>
            <person name="Guo L.-L."/>
        </authorList>
    </citation>
    <scope>NUCLEOTIDE SEQUENCE [LARGE SCALE GENOMIC DNA]</scope>
    <source>
        <strain evidence="9 10">CCUG66934</strain>
    </source>
</reference>
<dbReference type="AlphaFoldDB" id="A0A399QR22"/>
<dbReference type="GO" id="GO:0016020">
    <property type="term" value="C:membrane"/>
    <property type="evidence" value="ECO:0007669"/>
    <property type="project" value="UniProtKB-SubCell"/>
</dbReference>
<dbReference type="PANTHER" id="PTHR42911:SF1">
    <property type="entry name" value="MODULATOR OF FTSH PROTEASE HFLC"/>
    <property type="match status" value="1"/>
</dbReference>
<feature type="domain" description="Band 7" evidence="8">
    <location>
        <begin position="21"/>
        <end position="188"/>
    </location>
</feature>
<gene>
    <name evidence="9" type="ORF">D1224_13350</name>
</gene>
<comment type="similarity">
    <text evidence="2 6">Belongs to the band 7/mec-2 family. HflC subfamily.</text>
</comment>
<accession>A0A399QR22</accession>
<comment type="function">
    <text evidence="6">HflC and HflK could regulate a protease.</text>
</comment>
<evidence type="ECO:0000256" key="4">
    <source>
        <dbReference type="ARBA" id="ARBA00022989"/>
    </source>
</evidence>
<proteinExistence type="inferred from homology"/>
<dbReference type="GO" id="GO:0006508">
    <property type="term" value="P:proteolysis"/>
    <property type="evidence" value="ECO:0007669"/>
    <property type="project" value="UniProtKB-KW"/>
</dbReference>
<organism evidence="9 10">
    <name type="scientific">Henriciella barbarensis</name>
    <dbReference type="NCBI Taxonomy" id="86342"/>
    <lineage>
        <taxon>Bacteria</taxon>
        <taxon>Pseudomonadati</taxon>
        <taxon>Pseudomonadota</taxon>
        <taxon>Alphaproteobacteria</taxon>
        <taxon>Hyphomonadales</taxon>
        <taxon>Hyphomonadaceae</taxon>
        <taxon>Henriciella</taxon>
    </lineage>
</organism>
<evidence type="ECO:0000256" key="3">
    <source>
        <dbReference type="ARBA" id="ARBA00022692"/>
    </source>
</evidence>
<dbReference type="RefSeq" id="WP_119380450.1">
    <property type="nucleotide sequence ID" value="NZ_QWGB01000009.1"/>
</dbReference>
<dbReference type="PIRSF" id="PIRSF005651">
    <property type="entry name" value="HflC"/>
    <property type="match status" value="1"/>
</dbReference>
<sequence>MKSIGILGIVAAVLVAIVLFNSFFIVDQRKQALLLQVGRAVEAYNEPGSDEAGLKLKIPLLQNVVMYDRRNLGLNVPGIEAYASNQEQLIVDAFVRWQISDPLAFYQRLNNERDARSQLRNFTDAAIRNALASRLPEDIISGQRSELMDEIRTNLAGNIAGRGIEIIDVRIRRADLPDDVSERVFQRMEATREQEAEEIRAEGDERAQLVRATAERERTVLLAEARQQSEEIRGEGDARRNEIYAEAYEQDAEFFRFYRSLIACEEAFTEGTRIVVGPNQLGLCNDFIDQARQSGSRR</sequence>
<comment type="caution">
    <text evidence="9">The sequence shown here is derived from an EMBL/GenBank/DDBJ whole genome shotgun (WGS) entry which is preliminary data.</text>
</comment>
<evidence type="ECO:0000256" key="7">
    <source>
        <dbReference type="SAM" id="Phobius"/>
    </source>
</evidence>
<keyword evidence="10" id="KW-1185">Reference proteome</keyword>
<evidence type="ECO:0000256" key="2">
    <source>
        <dbReference type="ARBA" id="ARBA00007862"/>
    </source>
</evidence>
<dbReference type="InterPro" id="IPR010200">
    <property type="entry name" value="HflC"/>
</dbReference>
<dbReference type="SUPFAM" id="SSF117892">
    <property type="entry name" value="Band 7/SPFH domain"/>
    <property type="match status" value="1"/>
</dbReference>
<keyword evidence="9" id="KW-0645">Protease</keyword>
<dbReference type="Gene3D" id="3.30.479.30">
    <property type="entry name" value="Band 7 domain"/>
    <property type="match status" value="1"/>
</dbReference>
<keyword evidence="5 7" id="KW-0472">Membrane</keyword>
<evidence type="ECO:0000259" key="8">
    <source>
        <dbReference type="SMART" id="SM00244"/>
    </source>
</evidence>
<dbReference type="InterPro" id="IPR001107">
    <property type="entry name" value="Band_7"/>
</dbReference>
<dbReference type="EMBL" id="QWGB01000009">
    <property type="protein sequence ID" value="RIJ21298.1"/>
    <property type="molecule type" value="Genomic_DNA"/>
</dbReference>
<dbReference type="Pfam" id="PF01145">
    <property type="entry name" value="Band_7"/>
    <property type="match status" value="1"/>
</dbReference>
<feature type="transmembrane region" description="Helical" evidence="7">
    <location>
        <begin position="6"/>
        <end position="26"/>
    </location>
</feature>
<dbReference type="InterPro" id="IPR036013">
    <property type="entry name" value="Band_7/SPFH_dom_sf"/>
</dbReference>
<evidence type="ECO:0000256" key="5">
    <source>
        <dbReference type="ARBA" id="ARBA00023136"/>
    </source>
</evidence>
<keyword evidence="4 7" id="KW-1133">Transmembrane helix</keyword>
<dbReference type="GO" id="GO:0008233">
    <property type="term" value="F:peptidase activity"/>
    <property type="evidence" value="ECO:0007669"/>
    <property type="project" value="UniProtKB-KW"/>
</dbReference>
<keyword evidence="9" id="KW-0378">Hydrolase</keyword>
<dbReference type="CDD" id="cd03405">
    <property type="entry name" value="SPFH_HflC"/>
    <property type="match status" value="1"/>
</dbReference>
<keyword evidence="3 7" id="KW-0812">Transmembrane</keyword>
<evidence type="ECO:0000256" key="6">
    <source>
        <dbReference type="PIRNR" id="PIRNR005651"/>
    </source>
</evidence>
<dbReference type="PANTHER" id="PTHR42911">
    <property type="entry name" value="MODULATOR OF FTSH PROTEASE HFLC"/>
    <property type="match status" value="1"/>
</dbReference>
<dbReference type="Proteomes" id="UP000265431">
    <property type="component" value="Unassembled WGS sequence"/>
</dbReference>
<name>A0A399QR22_9PROT</name>